<proteinExistence type="predicted"/>
<keyword evidence="2" id="KW-1185">Reference proteome</keyword>
<gene>
    <name evidence="1" type="ORF">CC117_28915</name>
</gene>
<sequence>MSTWAPEDLALLAETYTLLTTSGLEPPVGLDAAFRDRYGPVSDALVASPQARAATIRIDPAPVGP</sequence>
<dbReference type="Proteomes" id="UP000179627">
    <property type="component" value="Unassembled WGS sequence"/>
</dbReference>
<name>A0A1S1Q7M5_9ACTN</name>
<reference evidence="2" key="1">
    <citation type="submission" date="2016-07" db="EMBL/GenBank/DDBJ databases">
        <title>Sequence Frankia sp. strain CcI1.17.</title>
        <authorList>
            <person name="Ghodhbane-Gtari F."/>
            <person name="Swanson E."/>
            <person name="Gueddou A."/>
            <person name="Morris K."/>
            <person name="Hezbri K."/>
            <person name="Ktari A."/>
            <person name="Nouioui I."/>
            <person name="Abebe-Akele F."/>
            <person name="Simpson S."/>
            <person name="Thomas K."/>
            <person name="Gtari M."/>
            <person name="Tisa L.S."/>
            <person name="Hurst S."/>
        </authorList>
    </citation>
    <scope>NUCLEOTIDE SEQUENCE [LARGE SCALE GENOMIC DNA]</scope>
    <source>
        <strain evidence="2">Cc1.17</strain>
    </source>
</reference>
<dbReference type="RefSeq" id="WP_071090394.1">
    <property type="nucleotide sequence ID" value="NZ_MBLM01000161.1"/>
</dbReference>
<organism evidence="1 2">
    <name type="scientific">Parafrankia colletiae</name>
    <dbReference type="NCBI Taxonomy" id="573497"/>
    <lineage>
        <taxon>Bacteria</taxon>
        <taxon>Bacillati</taxon>
        <taxon>Actinomycetota</taxon>
        <taxon>Actinomycetes</taxon>
        <taxon>Frankiales</taxon>
        <taxon>Frankiaceae</taxon>
        <taxon>Parafrankia</taxon>
    </lineage>
</organism>
<protein>
    <submittedName>
        <fullName evidence="1">Uncharacterized protein</fullName>
    </submittedName>
</protein>
<dbReference type="AlphaFoldDB" id="A0A1S1Q7M5"/>
<evidence type="ECO:0000313" key="1">
    <source>
        <dbReference type="EMBL" id="OHV29589.1"/>
    </source>
</evidence>
<accession>A0A1S1Q7M5</accession>
<evidence type="ECO:0000313" key="2">
    <source>
        <dbReference type="Proteomes" id="UP000179627"/>
    </source>
</evidence>
<dbReference type="EMBL" id="MBLM01000161">
    <property type="protein sequence ID" value="OHV29589.1"/>
    <property type="molecule type" value="Genomic_DNA"/>
</dbReference>
<dbReference type="OrthoDB" id="162563at2"/>
<comment type="caution">
    <text evidence="1">The sequence shown here is derived from an EMBL/GenBank/DDBJ whole genome shotgun (WGS) entry which is preliminary data.</text>
</comment>